<evidence type="ECO:0000313" key="2">
    <source>
        <dbReference type="EMBL" id="KAJ8797626.1"/>
    </source>
</evidence>
<accession>A0AB34I151</accession>
<gene>
    <name evidence="2" type="ORF">J1605_001721</name>
</gene>
<dbReference type="AlphaFoldDB" id="A0AB34I151"/>
<sequence>MRVLASSPGKRQLCGDSAQPSFSAGHTATGSEPRTRRPPDRAPLTRHAWWVTGAYLAGTLGGGYLSSKVLLVRPLAPRPYGILLPREVLSHLSRSVMCSDSQFCYFQQVTCLVKNRILERIELKCVS</sequence>
<evidence type="ECO:0000313" key="3">
    <source>
        <dbReference type="Proteomes" id="UP001159641"/>
    </source>
</evidence>
<comment type="caution">
    <text evidence="2">The sequence shown here is derived from an EMBL/GenBank/DDBJ whole genome shotgun (WGS) entry which is preliminary data.</text>
</comment>
<evidence type="ECO:0000256" key="1">
    <source>
        <dbReference type="SAM" id="MobiDB-lite"/>
    </source>
</evidence>
<dbReference type="EMBL" id="JAIQCJ010000177">
    <property type="protein sequence ID" value="KAJ8797626.1"/>
    <property type="molecule type" value="Genomic_DNA"/>
</dbReference>
<feature type="region of interest" description="Disordered" evidence="1">
    <location>
        <begin position="1"/>
        <end position="42"/>
    </location>
</feature>
<reference evidence="2 3" key="1">
    <citation type="submission" date="2022-11" db="EMBL/GenBank/DDBJ databases">
        <title>Whole genome sequence of Eschrichtius robustus ER-17-0199.</title>
        <authorList>
            <person name="Bruniche-Olsen A."/>
            <person name="Black A.N."/>
            <person name="Fields C.J."/>
            <person name="Walden K."/>
            <person name="Dewoody J.A."/>
        </authorList>
    </citation>
    <scope>NUCLEOTIDE SEQUENCE [LARGE SCALE GENOMIC DNA]</scope>
    <source>
        <strain evidence="2">ER-17-0199</strain>
        <tissue evidence="2">Blubber</tissue>
    </source>
</reference>
<name>A0AB34I151_ESCRO</name>
<proteinExistence type="predicted"/>
<feature type="compositionally biased region" description="Polar residues" evidence="1">
    <location>
        <begin position="18"/>
        <end position="32"/>
    </location>
</feature>
<protein>
    <submittedName>
        <fullName evidence="2">Uncharacterized protein</fullName>
    </submittedName>
</protein>
<dbReference type="Proteomes" id="UP001159641">
    <property type="component" value="Unassembled WGS sequence"/>
</dbReference>
<organism evidence="2 3">
    <name type="scientific">Eschrichtius robustus</name>
    <name type="common">California gray whale</name>
    <name type="synonym">Eschrichtius gibbosus</name>
    <dbReference type="NCBI Taxonomy" id="9764"/>
    <lineage>
        <taxon>Eukaryota</taxon>
        <taxon>Metazoa</taxon>
        <taxon>Chordata</taxon>
        <taxon>Craniata</taxon>
        <taxon>Vertebrata</taxon>
        <taxon>Euteleostomi</taxon>
        <taxon>Mammalia</taxon>
        <taxon>Eutheria</taxon>
        <taxon>Laurasiatheria</taxon>
        <taxon>Artiodactyla</taxon>
        <taxon>Whippomorpha</taxon>
        <taxon>Cetacea</taxon>
        <taxon>Mysticeti</taxon>
        <taxon>Eschrichtiidae</taxon>
        <taxon>Eschrichtius</taxon>
    </lineage>
</organism>
<keyword evidence="3" id="KW-1185">Reference proteome</keyword>